<feature type="domain" description="J" evidence="2">
    <location>
        <begin position="77"/>
        <end position="145"/>
    </location>
</feature>
<evidence type="ECO:0000313" key="4">
    <source>
        <dbReference type="Proteomes" id="UP000799438"/>
    </source>
</evidence>
<dbReference type="Proteomes" id="UP000799438">
    <property type="component" value="Unassembled WGS sequence"/>
</dbReference>
<feature type="transmembrane region" description="Helical" evidence="1">
    <location>
        <begin position="51"/>
        <end position="70"/>
    </location>
</feature>
<dbReference type="Pfam" id="PF00226">
    <property type="entry name" value="DnaJ"/>
    <property type="match status" value="1"/>
</dbReference>
<dbReference type="Gene3D" id="1.10.287.110">
    <property type="entry name" value="DnaJ domain"/>
    <property type="match status" value="1"/>
</dbReference>
<protein>
    <recommendedName>
        <fullName evidence="2">J domain-containing protein</fullName>
    </recommendedName>
</protein>
<dbReference type="InterPro" id="IPR052243">
    <property type="entry name" value="Mito_inner_membrane_organizer"/>
</dbReference>
<organism evidence="3 4">
    <name type="scientific">Aplosporella prunicola CBS 121167</name>
    <dbReference type="NCBI Taxonomy" id="1176127"/>
    <lineage>
        <taxon>Eukaryota</taxon>
        <taxon>Fungi</taxon>
        <taxon>Dikarya</taxon>
        <taxon>Ascomycota</taxon>
        <taxon>Pezizomycotina</taxon>
        <taxon>Dothideomycetes</taxon>
        <taxon>Dothideomycetes incertae sedis</taxon>
        <taxon>Botryosphaeriales</taxon>
        <taxon>Aplosporellaceae</taxon>
        <taxon>Aplosporella</taxon>
    </lineage>
</organism>
<dbReference type="PANTHER" id="PTHR44157">
    <property type="entry name" value="DNAJ HOMOLOG SUBFAMILY C MEMBER 11"/>
    <property type="match status" value="1"/>
</dbReference>
<feature type="transmembrane region" description="Helical" evidence="1">
    <location>
        <begin position="6"/>
        <end position="30"/>
    </location>
</feature>
<sequence length="360" mass="39733">MAGNQFLSILGWWFVPTVVAKLQSLLYSIFIRAGDAHPPPGSPKFIRHRKIIHALVIGAYLVYTIVEADWELQRAGDFYTALGAAPDASERALQSKFRRLTVLHHPDKIAAADARPQAERYYVYLTLARDTLVDPAKRFAYDRFGPDMLAWKHCVSVRDFVMHGVQSAAPSYAASAFALVVLGMLGYLEWGRYWRYLAFAAMLTLEAYALTRPTLPLLTSVLNPLLTRLTTHAPLLPYQALAIARKGTFASFIALSQLQPLLQNPNKTSHASAAAEAAAHHEQLTRLGVLARGADVAAANLLALETMPFAGDKARERDLAARLKDWLVQNSVRSDPVVRDALGRAVRRRREAPAGARGTT</sequence>
<evidence type="ECO:0000259" key="2">
    <source>
        <dbReference type="PROSITE" id="PS50076"/>
    </source>
</evidence>
<keyword evidence="1" id="KW-1133">Transmembrane helix</keyword>
<dbReference type="PROSITE" id="PS50076">
    <property type="entry name" value="DNAJ_2"/>
    <property type="match status" value="1"/>
</dbReference>
<dbReference type="RefSeq" id="XP_033395552.1">
    <property type="nucleotide sequence ID" value="XM_033544280.1"/>
</dbReference>
<dbReference type="SUPFAM" id="SSF46565">
    <property type="entry name" value="Chaperone J-domain"/>
    <property type="match status" value="1"/>
</dbReference>
<dbReference type="InterPro" id="IPR001623">
    <property type="entry name" value="DnaJ_domain"/>
</dbReference>
<dbReference type="GO" id="GO:0042407">
    <property type="term" value="P:cristae formation"/>
    <property type="evidence" value="ECO:0007669"/>
    <property type="project" value="TreeGrafter"/>
</dbReference>
<dbReference type="PANTHER" id="PTHR44157:SF1">
    <property type="entry name" value="DNAJ HOMOLOG SUBFAMILY C MEMBER 11"/>
    <property type="match status" value="1"/>
</dbReference>
<dbReference type="InterPro" id="IPR036869">
    <property type="entry name" value="J_dom_sf"/>
</dbReference>
<feature type="transmembrane region" description="Helical" evidence="1">
    <location>
        <begin position="169"/>
        <end position="188"/>
    </location>
</feature>
<dbReference type="EMBL" id="ML995491">
    <property type="protein sequence ID" value="KAF2139839.1"/>
    <property type="molecule type" value="Genomic_DNA"/>
</dbReference>
<keyword evidence="1" id="KW-0812">Transmembrane</keyword>
<dbReference type="AlphaFoldDB" id="A0A6A6B6U3"/>
<name>A0A6A6B6U3_9PEZI</name>
<dbReference type="CDD" id="cd06257">
    <property type="entry name" value="DnaJ"/>
    <property type="match status" value="1"/>
</dbReference>
<keyword evidence="1" id="KW-0472">Membrane</keyword>
<dbReference type="SMART" id="SM00271">
    <property type="entry name" value="DnaJ"/>
    <property type="match status" value="1"/>
</dbReference>
<keyword evidence="4" id="KW-1185">Reference proteome</keyword>
<reference evidence="3" key="1">
    <citation type="journal article" date="2020" name="Stud. Mycol.">
        <title>101 Dothideomycetes genomes: a test case for predicting lifestyles and emergence of pathogens.</title>
        <authorList>
            <person name="Haridas S."/>
            <person name="Albert R."/>
            <person name="Binder M."/>
            <person name="Bloem J."/>
            <person name="Labutti K."/>
            <person name="Salamov A."/>
            <person name="Andreopoulos B."/>
            <person name="Baker S."/>
            <person name="Barry K."/>
            <person name="Bills G."/>
            <person name="Bluhm B."/>
            <person name="Cannon C."/>
            <person name="Castanera R."/>
            <person name="Culley D."/>
            <person name="Daum C."/>
            <person name="Ezra D."/>
            <person name="Gonzalez J."/>
            <person name="Henrissat B."/>
            <person name="Kuo A."/>
            <person name="Liang C."/>
            <person name="Lipzen A."/>
            <person name="Lutzoni F."/>
            <person name="Magnuson J."/>
            <person name="Mondo S."/>
            <person name="Nolan M."/>
            <person name="Ohm R."/>
            <person name="Pangilinan J."/>
            <person name="Park H.-J."/>
            <person name="Ramirez L."/>
            <person name="Alfaro M."/>
            <person name="Sun H."/>
            <person name="Tritt A."/>
            <person name="Yoshinaga Y."/>
            <person name="Zwiers L.-H."/>
            <person name="Turgeon B."/>
            <person name="Goodwin S."/>
            <person name="Spatafora J."/>
            <person name="Crous P."/>
            <person name="Grigoriev I."/>
        </authorList>
    </citation>
    <scope>NUCLEOTIDE SEQUENCE</scope>
    <source>
        <strain evidence="3">CBS 121167</strain>
    </source>
</reference>
<proteinExistence type="predicted"/>
<accession>A0A6A6B6U3</accession>
<dbReference type="PRINTS" id="PR00625">
    <property type="entry name" value="JDOMAIN"/>
</dbReference>
<evidence type="ECO:0000313" key="3">
    <source>
        <dbReference type="EMBL" id="KAF2139839.1"/>
    </source>
</evidence>
<dbReference type="GO" id="GO:0005739">
    <property type="term" value="C:mitochondrion"/>
    <property type="evidence" value="ECO:0007669"/>
    <property type="project" value="GOC"/>
</dbReference>
<dbReference type="OrthoDB" id="436519at2759"/>
<evidence type="ECO:0000256" key="1">
    <source>
        <dbReference type="SAM" id="Phobius"/>
    </source>
</evidence>
<dbReference type="GeneID" id="54301776"/>
<gene>
    <name evidence="3" type="ORF">K452DRAFT_319954</name>
</gene>